<dbReference type="EMBL" id="VNHT01000039">
    <property type="protein sequence ID" value="TYP84688.1"/>
    <property type="molecule type" value="Genomic_DNA"/>
</dbReference>
<protein>
    <submittedName>
        <fullName evidence="2">Uncharacterized protein DUF1826</fullName>
    </submittedName>
</protein>
<keyword evidence="3" id="KW-1185">Reference proteome</keyword>
<dbReference type="EMBL" id="CP011451">
    <property type="protein sequence ID" value="AKH38493.1"/>
    <property type="molecule type" value="Genomic_DNA"/>
</dbReference>
<gene>
    <name evidence="1" type="ORF">AAW31_12930</name>
    <name evidence="2" type="ORF">BCL69_103919</name>
</gene>
<sequence>MRASTLSTDLPAHFSIRQSISVVGHEPEILSRVYDDSVKICILQRVLSANIKQFIAYLLQEYVGFELAQPINIAHIRERLNTWLPQHHALNAFIEDVSWLVEMFAFLFDLESVGLRLNILTKTMCPRFHTDKVPCRLITTYAGKGTEWLDNKTIDRIMLAACNESKEEAEAFAKQYLIQSLQEGDIALFKGERWGEQNDQGVVHRSPALERNETRLLLTLDFA</sequence>
<reference evidence="3" key="1">
    <citation type="submission" date="2015-05" db="EMBL/GenBank/DDBJ databases">
        <title>Draft genome of Nitrosomonas communis strain Nm2.</title>
        <authorList>
            <person name="Kozlowski J.A."/>
            <person name="Kits K.D."/>
            <person name="Stein L.Y."/>
        </authorList>
    </citation>
    <scope>NUCLEOTIDE SEQUENCE [LARGE SCALE GENOMIC DNA]</scope>
    <source>
        <strain evidence="3">Nm2</strain>
    </source>
</reference>
<evidence type="ECO:0000313" key="2">
    <source>
        <dbReference type="EMBL" id="TYP84688.1"/>
    </source>
</evidence>
<dbReference type="OrthoDB" id="5342505at2"/>
<evidence type="ECO:0000313" key="3">
    <source>
        <dbReference type="Proteomes" id="UP000034156"/>
    </source>
</evidence>
<name>A0A0F7KH90_9PROT</name>
<reference evidence="2 4" key="3">
    <citation type="submission" date="2019-07" db="EMBL/GenBank/DDBJ databases">
        <title>Active sludge and wastewater microbial communities from Klosterneuburg, Austria.</title>
        <authorList>
            <person name="Wagner M."/>
        </authorList>
    </citation>
    <scope>NUCLEOTIDE SEQUENCE [LARGE SCALE GENOMIC DNA]</scope>
    <source>
        <strain evidence="2 4">Nm2</strain>
    </source>
</reference>
<organism evidence="1 3">
    <name type="scientific">Nitrosomonas communis</name>
    <dbReference type="NCBI Taxonomy" id="44574"/>
    <lineage>
        <taxon>Bacteria</taxon>
        <taxon>Pseudomonadati</taxon>
        <taxon>Pseudomonadota</taxon>
        <taxon>Betaproteobacteria</taxon>
        <taxon>Nitrosomonadales</taxon>
        <taxon>Nitrosomonadaceae</taxon>
        <taxon>Nitrosomonas</taxon>
    </lineage>
</organism>
<evidence type="ECO:0000313" key="4">
    <source>
        <dbReference type="Proteomes" id="UP000324176"/>
    </source>
</evidence>
<evidence type="ECO:0000313" key="1">
    <source>
        <dbReference type="EMBL" id="AKH38493.1"/>
    </source>
</evidence>
<dbReference type="InterPro" id="IPR014955">
    <property type="entry name" value="DUF1826"/>
</dbReference>
<dbReference type="PATRIC" id="fig|44574.3.peg.3142"/>
<dbReference type="RefSeq" id="WP_046850533.1">
    <property type="nucleotide sequence ID" value="NZ_CP011451.1"/>
</dbReference>
<dbReference type="Pfam" id="PF08856">
    <property type="entry name" value="DUF1826"/>
    <property type="match status" value="1"/>
</dbReference>
<proteinExistence type="predicted"/>
<dbReference type="KEGG" id="nco:AAW31_12930"/>
<dbReference type="AlphaFoldDB" id="A0A0F7KH90"/>
<dbReference type="Proteomes" id="UP000034156">
    <property type="component" value="Chromosome"/>
</dbReference>
<reference evidence="1 3" key="2">
    <citation type="journal article" date="2016" name="Genome Announc.">
        <title>Genome Sequence of Nitrosomonas communis Strain Nm2, a Mesophilic Ammonia-Oxidizing Bacterium Isolated from Mediterranean Soil.</title>
        <authorList>
            <person name="Kozlowski J.A."/>
            <person name="Kits K.D."/>
            <person name="Stein L.Y."/>
        </authorList>
    </citation>
    <scope>NUCLEOTIDE SEQUENCE [LARGE SCALE GENOMIC DNA]</scope>
    <source>
        <strain evidence="1 3">Nm2</strain>
    </source>
</reference>
<accession>A0A0F7KH90</accession>
<dbReference type="Proteomes" id="UP000324176">
    <property type="component" value="Unassembled WGS sequence"/>
</dbReference>